<feature type="region of interest" description="Disordered" evidence="9">
    <location>
        <begin position="1"/>
        <end position="22"/>
    </location>
</feature>
<dbReference type="InterPro" id="IPR050196">
    <property type="entry name" value="Cytochrome_P450_Monoox"/>
</dbReference>
<name>A0AAW3F690_BURGA</name>
<dbReference type="SUPFAM" id="SSF48264">
    <property type="entry name" value="Cytochrome P450"/>
    <property type="match status" value="1"/>
</dbReference>
<keyword evidence="3 7" id="KW-0479">Metal-binding</keyword>
<dbReference type="Proteomes" id="UP000029590">
    <property type="component" value="Unassembled WGS sequence"/>
</dbReference>
<evidence type="ECO:0000256" key="6">
    <source>
        <dbReference type="ARBA" id="ARBA00023033"/>
    </source>
</evidence>
<dbReference type="PROSITE" id="PS00086">
    <property type="entry name" value="CYTOCHROME_P450"/>
    <property type="match status" value="1"/>
</dbReference>
<dbReference type="PANTHER" id="PTHR24291">
    <property type="entry name" value="CYTOCHROME P450 FAMILY 4"/>
    <property type="match status" value="1"/>
</dbReference>
<dbReference type="Gene3D" id="1.10.630.10">
    <property type="entry name" value="Cytochrome P450"/>
    <property type="match status" value="1"/>
</dbReference>
<evidence type="ECO:0000313" key="11">
    <source>
        <dbReference type="Proteomes" id="UP000029590"/>
    </source>
</evidence>
<evidence type="ECO:0000256" key="4">
    <source>
        <dbReference type="ARBA" id="ARBA00023002"/>
    </source>
</evidence>
<keyword evidence="5 7" id="KW-0408">Iron</keyword>
<dbReference type="GO" id="GO:0020037">
    <property type="term" value="F:heme binding"/>
    <property type="evidence" value="ECO:0007669"/>
    <property type="project" value="InterPro"/>
</dbReference>
<reference evidence="10 11" key="1">
    <citation type="submission" date="2014-04" db="EMBL/GenBank/DDBJ databases">
        <authorList>
            <person name="Bishop-Lilly K.A."/>
            <person name="Broomall S.M."/>
            <person name="Chain P.S."/>
            <person name="Chertkov O."/>
            <person name="Coyne S.R."/>
            <person name="Daligault H.E."/>
            <person name="Davenport K.W."/>
            <person name="Erkkila T."/>
            <person name="Frey K.G."/>
            <person name="Gibbons H.S."/>
            <person name="Gu W."/>
            <person name="Jaissle J."/>
            <person name="Johnson S.L."/>
            <person name="Koroleva G.I."/>
            <person name="Ladner J.T."/>
            <person name="Lo C.-C."/>
            <person name="Minogue T.D."/>
            <person name="Munk C."/>
            <person name="Palacios G.F."/>
            <person name="Redden C.L."/>
            <person name="Rosenzweig C.N."/>
            <person name="Scholz M.B."/>
            <person name="Teshima H."/>
            <person name="Xu Y."/>
        </authorList>
    </citation>
    <scope>NUCLEOTIDE SEQUENCE [LARGE SCALE GENOMIC DNA]</scope>
    <source>
        <strain evidence="11">gladioli</strain>
    </source>
</reference>
<evidence type="ECO:0000313" key="10">
    <source>
        <dbReference type="EMBL" id="KGC15325.1"/>
    </source>
</evidence>
<keyword evidence="6 8" id="KW-0503">Monooxygenase</keyword>
<evidence type="ECO:0000256" key="5">
    <source>
        <dbReference type="ARBA" id="ARBA00023004"/>
    </source>
</evidence>
<feature type="compositionally biased region" description="Basic and acidic residues" evidence="9">
    <location>
        <begin position="1"/>
        <end position="11"/>
    </location>
</feature>
<dbReference type="InterPro" id="IPR017972">
    <property type="entry name" value="Cyt_P450_CS"/>
</dbReference>
<dbReference type="RefSeq" id="WP_103693957.1">
    <property type="nucleotide sequence ID" value="NZ_CADEQJ010000017.1"/>
</dbReference>
<comment type="caution">
    <text evidence="10">The sequence shown here is derived from an EMBL/GenBank/DDBJ whole genome shotgun (WGS) entry which is preliminary data.</text>
</comment>
<gene>
    <name evidence="10" type="ORF">DM48_921</name>
</gene>
<dbReference type="Pfam" id="PF00067">
    <property type="entry name" value="p450"/>
    <property type="match status" value="1"/>
</dbReference>
<dbReference type="PRINTS" id="PR00385">
    <property type="entry name" value="P450"/>
</dbReference>
<evidence type="ECO:0000256" key="9">
    <source>
        <dbReference type="SAM" id="MobiDB-lite"/>
    </source>
</evidence>
<dbReference type="PRINTS" id="PR00463">
    <property type="entry name" value="EP450I"/>
</dbReference>
<evidence type="ECO:0000256" key="3">
    <source>
        <dbReference type="ARBA" id="ARBA00022723"/>
    </source>
</evidence>
<protein>
    <submittedName>
        <fullName evidence="10">Cytochrome P450 family protein</fullName>
    </submittedName>
</protein>
<dbReference type="AlphaFoldDB" id="A0AAW3F690"/>
<evidence type="ECO:0000256" key="8">
    <source>
        <dbReference type="RuleBase" id="RU000461"/>
    </source>
</evidence>
<dbReference type="InterPro" id="IPR002401">
    <property type="entry name" value="Cyt_P450_E_grp-I"/>
</dbReference>
<organism evidence="10 11">
    <name type="scientific">Burkholderia gladioli</name>
    <name type="common">Pseudomonas marginata</name>
    <name type="synonym">Phytomonas marginata</name>
    <dbReference type="NCBI Taxonomy" id="28095"/>
    <lineage>
        <taxon>Bacteria</taxon>
        <taxon>Pseudomonadati</taxon>
        <taxon>Pseudomonadota</taxon>
        <taxon>Betaproteobacteria</taxon>
        <taxon>Burkholderiales</taxon>
        <taxon>Burkholderiaceae</taxon>
        <taxon>Burkholderia</taxon>
    </lineage>
</organism>
<sequence>MDIDLTDKPAHVDPAPLPEAPIPRAPGSLPIVGHAARLLFKPLSFLSGLAPLGGLVRVDLGRLPMLLLTDPELTRQVLNDSRTFDKGGALFDKVRELTGNSLLTSRYDDHKLQRRQMQPAFSRKRILTYIDVMNEAIGGVIGGWCDGDVVDLTAACYDITARTASRTMFAADVAGAAAASLVEDLSVYLGGLFVRMMLPSGLPGRVPTPGSLRYDRAVARLHAAIEQIIDAYRASGVDHGDLLSMMLAARDEDGQPWSQQEVHDQVITLFLAGIETTAGVMSWTLYLLGRHPDIAERAAAEVRTTLGDAAVPQAEHLMQLGETRRAMMEALRLYPPGWIFTRVVTRDTMLGPYRLRVGDGLAYSPYVLHRNPALFAAPERFDPDRWLPERAAAIPEHGFIPFGGGVHKCIGDQFGTTENLLALAAILSRWKLEPVTSQPVEPIPRRATLSPSRFMVRLRRR</sequence>
<feature type="binding site" description="axial binding residue" evidence="7">
    <location>
        <position position="409"/>
    </location>
    <ligand>
        <name>heme</name>
        <dbReference type="ChEBI" id="CHEBI:30413"/>
    </ligand>
    <ligandPart>
        <name>Fe</name>
        <dbReference type="ChEBI" id="CHEBI:18248"/>
    </ligandPart>
</feature>
<evidence type="ECO:0000256" key="1">
    <source>
        <dbReference type="ARBA" id="ARBA00010617"/>
    </source>
</evidence>
<dbReference type="CDD" id="cd11049">
    <property type="entry name" value="CYP170A1-like"/>
    <property type="match status" value="1"/>
</dbReference>
<comment type="cofactor">
    <cofactor evidence="7">
        <name>heme</name>
        <dbReference type="ChEBI" id="CHEBI:30413"/>
    </cofactor>
</comment>
<dbReference type="InterPro" id="IPR001128">
    <property type="entry name" value="Cyt_P450"/>
</dbReference>
<dbReference type="EMBL" id="JPGG01000016">
    <property type="protein sequence ID" value="KGC15325.1"/>
    <property type="molecule type" value="Genomic_DNA"/>
</dbReference>
<evidence type="ECO:0000256" key="7">
    <source>
        <dbReference type="PIRSR" id="PIRSR602401-1"/>
    </source>
</evidence>
<proteinExistence type="inferred from homology"/>
<dbReference type="InterPro" id="IPR036396">
    <property type="entry name" value="Cyt_P450_sf"/>
</dbReference>
<accession>A0AAW3F690</accession>
<dbReference type="GO" id="GO:0005506">
    <property type="term" value="F:iron ion binding"/>
    <property type="evidence" value="ECO:0007669"/>
    <property type="project" value="InterPro"/>
</dbReference>
<dbReference type="PANTHER" id="PTHR24291:SF50">
    <property type="entry name" value="BIFUNCTIONAL ALBAFLAVENONE MONOOXYGENASE_TERPENE SYNTHASE"/>
    <property type="match status" value="1"/>
</dbReference>
<dbReference type="GO" id="GO:0004497">
    <property type="term" value="F:monooxygenase activity"/>
    <property type="evidence" value="ECO:0007669"/>
    <property type="project" value="UniProtKB-KW"/>
</dbReference>
<comment type="similarity">
    <text evidence="1 8">Belongs to the cytochrome P450 family.</text>
</comment>
<evidence type="ECO:0000256" key="2">
    <source>
        <dbReference type="ARBA" id="ARBA00022617"/>
    </source>
</evidence>
<keyword evidence="2 7" id="KW-0349">Heme</keyword>
<dbReference type="GO" id="GO:0016705">
    <property type="term" value="F:oxidoreductase activity, acting on paired donors, with incorporation or reduction of molecular oxygen"/>
    <property type="evidence" value="ECO:0007669"/>
    <property type="project" value="InterPro"/>
</dbReference>
<dbReference type="KEGG" id="bgo:BM43_6846"/>
<keyword evidence="4 8" id="KW-0560">Oxidoreductase</keyword>